<proteinExistence type="predicted"/>
<protein>
    <submittedName>
        <fullName evidence="1">Uncharacterized protein</fullName>
    </submittedName>
</protein>
<dbReference type="EMBL" id="CP060122">
    <property type="protein sequence ID" value="QNG49337.1"/>
    <property type="molecule type" value="Genomic_DNA"/>
</dbReference>
<name>A0A9X7UFQ0_SPHYA</name>
<dbReference type="AlphaFoldDB" id="A0A9X7UFQ0"/>
<dbReference type="Proteomes" id="UP000515377">
    <property type="component" value="Chromosome"/>
</dbReference>
<reference evidence="1 2" key="1">
    <citation type="submission" date="2020-07" db="EMBL/GenBank/DDBJ databases">
        <title>Whole genome sequence of Sphingobium yanoikuyae A3.</title>
        <authorList>
            <person name="Han S.-S."/>
        </authorList>
    </citation>
    <scope>NUCLEOTIDE SEQUENCE [LARGE SCALE GENOMIC DNA]</scope>
    <source>
        <strain evidence="1 2">A3</strain>
    </source>
</reference>
<dbReference type="RefSeq" id="WP_185707869.1">
    <property type="nucleotide sequence ID" value="NZ_CP033230.1"/>
</dbReference>
<evidence type="ECO:0000313" key="2">
    <source>
        <dbReference type="Proteomes" id="UP000515377"/>
    </source>
</evidence>
<gene>
    <name evidence="1" type="ORF">H3V42_14215</name>
</gene>
<organism evidence="1 2">
    <name type="scientific">Sphingobium yanoikuyae</name>
    <name type="common">Sphingomonas yanoikuyae</name>
    <dbReference type="NCBI Taxonomy" id="13690"/>
    <lineage>
        <taxon>Bacteria</taxon>
        <taxon>Pseudomonadati</taxon>
        <taxon>Pseudomonadota</taxon>
        <taxon>Alphaproteobacteria</taxon>
        <taxon>Sphingomonadales</taxon>
        <taxon>Sphingomonadaceae</taxon>
        <taxon>Sphingobium</taxon>
    </lineage>
</organism>
<accession>A0A9X7UFQ0</accession>
<evidence type="ECO:0000313" key="1">
    <source>
        <dbReference type="EMBL" id="QNG49337.1"/>
    </source>
</evidence>
<sequence>MTNQRLIEHDFEGQTCGLNGLKLAEIRDAVATALEARGLGNRSFIEEIRAGRRDDGPFMLGAIAWATAIMRTKVDAPD</sequence>